<evidence type="ECO:0000256" key="3">
    <source>
        <dbReference type="ARBA" id="ARBA00022475"/>
    </source>
</evidence>
<dbReference type="Gene3D" id="1.20.1250.20">
    <property type="entry name" value="MFS general substrate transporter like domains"/>
    <property type="match status" value="1"/>
</dbReference>
<evidence type="ECO:0000256" key="7">
    <source>
        <dbReference type="SAM" id="Phobius"/>
    </source>
</evidence>
<dbReference type="InterPro" id="IPR050171">
    <property type="entry name" value="MFS_Transporters"/>
</dbReference>
<organism evidence="9 10">
    <name type="scientific">Ardenticatena maritima</name>
    <dbReference type="NCBI Taxonomy" id="872965"/>
    <lineage>
        <taxon>Bacteria</taxon>
        <taxon>Bacillati</taxon>
        <taxon>Chloroflexota</taxon>
        <taxon>Ardenticatenia</taxon>
        <taxon>Ardenticatenales</taxon>
        <taxon>Ardenticatenaceae</taxon>
        <taxon>Ardenticatena</taxon>
    </lineage>
</organism>
<keyword evidence="5 7" id="KW-1133">Transmembrane helix</keyword>
<feature type="transmembrane region" description="Helical" evidence="7">
    <location>
        <begin position="206"/>
        <end position="223"/>
    </location>
</feature>
<evidence type="ECO:0000313" key="10">
    <source>
        <dbReference type="Proteomes" id="UP000037784"/>
    </source>
</evidence>
<evidence type="ECO:0000259" key="8">
    <source>
        <dbReference type="PROSITE" id="PS50850"/>
    </source>
</evidence>
<comment type="subcellular location">
    <subcellularLocation>
        <location evidence="1">Cell membrane</location>
        <topology evidence="1">Multi-pass membrane protein</topology>
    </subcellularLocation>
</comment>
<feature type="transmembrane region" description="Helical" evidence="7">
    <location>
        <begin position="135"/>
        <end position="158"/>
    </location>
</feature>
<feature type="transmembrane region" description="Helical" evidence="7">
    <location>
        <begin position="243"/>
        <end position="263"/>
    </location>
</feature>
<feature type="transmembrane region" description="Helical" evidence="7">
    <location>
        <begin position="102"/>
        <end position="123"/>
    </location>
</feature>
<evidence type="ECO:0000256" key="6">
    <source>
        <dbReference type="ARBA" id="ARBA00023136"/>
    </source>
</evidence>
<feature type="transmembrane region" description="Helical" evidence="7">
    <location>
        <begin position="12"/>
        <end position="33"/>
    </location>
</feature>
<dbReference type="GO" id="GO:0005886">
    <property type="term" value="C:plasma membrane"/>
    <property type="evidence" value="ECO:0007669"/>
    <property type="project" value="UniProtKB-SubCell"/>
</dbReference>
<feature type="transmembrane region" description="Helical" evidence="7">
    <location>
        <begin position="299"/>
        <end position="322"/>
    </location>
</feature>
<keyword evidence="6 7" id="KW-0472">Membrane</keyword>
<accession>A0A0M8K831</accession>
<feature type="transmembrane region" description="Helical" evidence="7">
    <location>
        <begin position="164"/>
        <end position="185"/>
    </location>
</feature>
<dbReference type="InterPro" id="IPR011701">
    <property type="entry name" value="MFS"/>
</dbReference>
<dbReference type="AlphaFoldDB" id="A0A0M8K831"/>
<dbReference type="STRING" id="872965.SE16_08715"/>
<dbReference type="RefSeq" id="WP_082374160.1">
    <property type="nucleotide sequence ID" value="NZ_BBZA01000078.1"/>
</dbReference>
<dbReference type="Pfam" id="PF07690">
    <property type="entry name" value="MFS_1"/>
    <property type="match status" value="1"/>
</dbReference>
<feature type="transmembrane region" description="Helical" evidence="7">
    <location>
        <begin position="362"/>
        <end position="382"/>
    </location>
</feature>
<dbReference type="PANTHER" id="PTHR23517">
    <property type="entry name" value="RESISTANCE PROTEIN MDTM, PUTATIVE-RELATED-RELATED"/>
    <property type="match status" value="1"/>
</dbReference>
<dbReference type="InterPro" id="IPR020846">
    <property type="entry name" value="MFS_dom"/>
</dbReference>
<reference evidence="10" key="1">
    <citation type="submission" date="2015-08" db="EMBL/GenBank/DDBJ databases">
        <title>Draft Genome Sequence of a Heterotrophic Facultative Anaerobic Bacterium Ardenticatena maritima Strain 110S.</title>
        <authorList>
            <person name="Kawaichi S."/>
            <person name="Yoshida T."/>
            <person name="Sako Y."/>
            <person name="Nakamura R."/>
        </authorList>
    </citation>
    <scope>NUCLEOTIDE SEQUENCE [LARGE SCALE GENOMIC DNA]</scope>
    <source>
        <strain evidence="10">110S</strain>
    </source>
</reference>
<gene>
    <name evidence="9" type="ORF">ARMA_1164</name>
</gene>
<dbReference type="InParanoid" id="A0A0M8K831"/>
<dbReference type="PROSITE" id="PS50850">
    <property type="entry name" value="MFS"/>
    <property type="match status" value="1"/>
</dbReference>
<evidence type="ECO:0000256" key="4">
    <source>
        <dbReference type="ARBA" id="ARBA00022692"/>
    </source>
</evidence>
<dbReference type="InterPro" id="IPR036259">
    <property type="entry name" value="MFS_trans_sf"/>
</dbReference>
<feature type="transmembrane region" description="Helical" evidence="7">
    <location>
        <begin position="334"/>
        <end position="356"/>
    </location>
</feature>
<evidence type="ECO:0000256" key="1">
    <source>
        <dbReference type="ARBA" id="ARBA00004651"/>
    </source>
</evidence>
<proteinExistence type="predicted"/>
<comment type="caution">
    <text evidence="9">The sequence shown here is derived from an EMBL/GenBank/DDBJ whole genome shotgun (WGS) entry which is preliminary data.</text>
</comment>
<dbReference type="EMBL" id="BBZA01000078">
    <property type="protein sequence ID" value="GAP62741.1"/>
    <property type="molecule type" value="Genomic_DNA"/>
</dbReference>
<protein>
    <recommendedName>
        <fullName evidence="8">Major facilitator superfamily (MFS) profile domain-containing protein</fullName>
    </recommendedName>
</protein>
<keyword evidence="10" id="KW-1185">Reference proteome</keyword>
<feature type="transmembrane region" description="Helical" evidence="7">
    <location>
        <begin position="45"/>
        <end position="66"/>
    </location>
</feature>
<sequence length="396" mass="43941">MDSLKRCFMSRNIRLLLLSYLIWGFGEGLFVYFEPLFLEHTGASYQQIGVAMAISALIVTFLYVPAGWLGDRLERRRLILGGYLIGGIAAFIMAVAPTWQLFALGMVVYGLSSYCIPVINAYVLQETPPNQHTRILNRLVAAFWLGLLGAPLVGGWLADIGGRAVLFTSVALMFFISSGITWGIAPQSPTAERANEERIAWRHLPALWPILGLLVILAAFEWGTRLGDVLLPNYLTHRFAYDIRTIGMLGTMNSLGAILWLLLLSELDAKGRKALFLATANVAIGLWTLWRIPSFGMHFVAFVLLGARHTFRSLGTVLLARLTPHAYQSTITGVFYALSGLAITLAEFLSGFLYAVDPARPLQVAFWWLVAWVSLFGVYGLAFRHLRRISPIFAEA</sequence>
<keyword evidence="3" id="KW-1003">Cell membrane</keyword>
<evidence type="ECO:0000256" key="2">
    <source>
        <dbReference type="ARBA" id="ARBA00022448"/>
    </source>
</evidence>
<name>A0A0M8K831_9CHLR</name>
<evidence type="ECO:0000313" key="9">
    <source>
        <dbReference type="EMBL" id="GAP62741.1"/>
    </source>
</evidence>
<feature type="domain" description="Major facilitator superfamily (MFS) profile" evidence="8">
    <location>
        <begin position="12"/>
        <end position="388"/>
    </location>
</feature>
<feature type="transmembrane region" description="Helical" evidence="7">
    <location>
        <begin position="275"/>
        <end position="293"/>
    </location>
</feature>
<dbReference type="Proteomes" id="UP000037784">
    <property type="component" value="Unassembled WGS sequence"/>
</dbReference>
<keyword evidence="4 7" id="KW-0812">Transmembrane</keyword>
<feature type="transmembrane region" description="Helical" evidence="7">
    <location>
        <begin position="78"/>
        <end position="96"/>
    </location>
</feature>
<dbReference type="SUPFAM" id="SSF103473">
    <property type="entry name" value="MFS general substrate transporter"/>
    <property type="match status" value="1"/>
</dbReference>
<dbReference type="GO" id="GO:0022857">
    <property type="term" value="F:transmembrane transporter activity"/>
    <property type="evidence" value="ECO:0007669"/>
    <property type="project" value="InterPro"/>
</dbReference>
<evidence type="ECO:0000256" key="5">
    <source>
        <dbReference type="ARBA" id="ARBA00022989"/>
    </source>
</evidence>
<keyword evidence="2" id="KW-0813">Transport</keyword>
<dbReference type="PANTHER" id="PTHR23517:SF2">
    <property type="entry name" value="MULTIDRUG RESISTANCE PROTEIN MDTH"/>
    <property type="match status" value="1"/>
</dbReference>